<comment type="caution">
    <text evidence="2">The sequence shown here is derived from an EMBL/GenBank/DDBJ whole genome shotgun (WGS) entry which is preliminary data.</text>
</comment>
<evidence type="ECO:0000313" key="3">
    <source>
        <dbReference type="Proteomes" id="UP000633936"/>
    </source>
</evidence>
<evidence type="ECO:0000313" key="2">
    <source>
        <dbReference type="EMBL" id="MBC5741519.1"/>
    </source>
</evidence>
<sequence length="104" mass="11580">MAATRVYGLANGTEVIFSHAQGDAWEIPVPWTEDGKYIVEIFAEDEAGNTSHICKMMFVISGHEICAYVMDMGENETVGTGKYHAELIERGYEIERCVCCRSPV</sequence>
<name>A0ABR7I4T6_9FIRM</name>
<organism evidence="2 3">
    <name type="scientific">Blautia intestinalis</name>
    <dbReference type="NCBI Taxonomy" id="2763028"/>
    <lineage>
        <taxon>Bacteria</taxon>
        <taxon>Bacillati</taxon>
        <taxon>Bacillota</taxon>
        <taxon>Clostridia</taxon>
        <taxon>Lachnospirales</taxon>
        <taxon>Lachnospiraceae</taxon>
        <taxon>Blautia</taxon>
    </lineage>
</organism>
<evidence type="ECO:0000259" key="1">
    <source>
        <dbReference type="Pfam" id="PF13754"/>
    </source>
</evidence>
<dbReference type="InterPro" id="IPR022038">
    <property type="entry name" value="Ig-like_bact"/>
</dbReference>
<dbReference type="Proteomes" id="UP000633936">
    <property type="component" value="Unassembled WGS sequence"/>
</dbReference>
<protein>
    <submittedName>
        <fullName evidence="2">Ig-like domain-containing protein</fullName>
    </submittedName>
</protein>
<accession>A0ABR7I4T6</accession>
<reference evidence="2 3" key="1">
    <citation type="submission" date="2020-08" db="EMBL/GenBank/DDBJ databases">
        <title>Genome public.</title>
        <authorList>
            <person name="Liu C."/>
            <person name="Sun Q."/>
        </authorList>
    </citation>
    <scope>NUCLEOTIDE SEQUENCE [LARGE SCALE GENOMIC DNA]</scope>
    <source>
        <strain evidence="2 3">27-44</strain>
    </source>
</reference>
<dbReference type="Pfam" id="PF13754">
    <property type="entry name" value="Big_3_4"/>
    <property type="match status" value="1"/>
</dbReference>
<keyword evidence="3" id="KW-1185">Reference proteome</keyword>
<proteinExistence type="predicted"/>
<dbReference type="RefSeq" id="WP_118040702.1">
    <property type="nucleotide sequence ID" value="NZ_JACOQE010000011.1"/>
</dbReference>
<feature type="domain" description="Ig-like" evidence="1">
    <location>
        <begin position="4"/>
        <end position="89"/>
    </location>
</feature>
<dbReference type="EMBL" id="JACOQE010000011">
    <property type="protein sequence ID" value="MBC5741519.1"/>
    <property type="molecule type" value="Genomic_DNA"/>
</dbReference>
<gene>
    <name evidence="2" type="ORF">H8Z79_13955</name>
</gene>